<evidence type="ECO:0000313" key="2">
    <source>
        <dbReference type="EMBL" id="QHT75004.1"/>
    </source>
</evidence>
<protein>
    <submittedName>
        <fullName evidence="2">Uncharacterized protein</fullName>
    </submittedName>
</protein>
<keyword evidence="1" id="KW-0175">Coiled coil</keyword>
<dbReference type="AlphaFoldDB" id="A0A6C0H386"/>
<organism evidence="2">
    <name type="scientific">viral metagenome</name>
    <dbReference type="NCBI Taxonomy" id="1070528"/>
    <lineage>
        <taxon>unclassified sequences</taxon>
        <taxon>metagenomes</taxon>
        <taxon>organismal metagenomes</taxon>
    </lineage>
</organism>
<sequence length="86" mass="10261">MILYNWQVDVVLRIHQELVKNFANKLQNQLALVNLNLVVYLRHHILNLIVKQKQEGALHIINRKLELLQKNVKFLQRVLRMKFVPG</sequence>
<proteinExistence type="predicted"/>
<feature type="coiled-coil region" evidence="1">
    <location>
        <begin position="51"/>
        <end position="78"/>
    </location>
</feature>
<accession>A0A6C0H386</accession>
<evidence type="ECO:0000256" key="1">
    <source>
        <dbReference type="SAM" id="Coils"/>
    </source>
</evidence>
<dbReference type="EMBL" id="MN739860">
    <property type="protein sequence ID" value="QHT75004.1"/>
    <property type="molecule type" value="Genomic_DNA"/>
</dbReference>
<name>A0A6C0H386_9ZZZZ</name>
<reference evidence="2" key="1">
    <citation type="journal article" date="2020" name="Nature">
        <title>Giant virus diversity and host interactions through global metagenomics.</title>
        <authorList>
            <person name="Schulz F."/>
            <person name="Roux S."/>
            <person name="Paez-Espino D."/>
            <person name="Jungbluth S."/>
            <person name="Walsh D.A."/>
            <person name="Denef V.J."/>
            <person name="McMahon K.D."/>
            <person name="Konstantinidis K.T."/>
            <person name="Eloe-Fadrosh E.A."/>
            <person name="Kyrpides N.C."/>
            <person name="Woyke T."/>
        </authorList>
    </citation>
    <scope>NUCLEOTIDE SEQUENCE</scope>
    <source>
        <strain evidence="2">GVMAG-M-3300023179-62</strain>
    </source>
</reference>